<dbReference type="PANTHER" id="PTHR11142">
    <property type="entry name" value="PSEUDOURIDYLATE SYNTHASE"/>
    <property type="match status" value="1"/>
</dbReference>
<evidence type="ECO:0000256" key="3">
    <source>
        <dbReference type="ARBA" id="ARBA00023235"/>
    </source>
</evidence>
<dbReference type="AlphaFoldDB" id="A0A2H0LW47"/>
<keyword evidence="3 4" id="KW-0413">Isomerase</keyword>
<feature type="binding site" evidence="4 6">
    <location>
        <position position="117"/>
    </location>
    <ligand>
        <name>substrate</name>
    </ligand>
</feature>
<organism evidence="9 10">
    <name type="scientific">Candidatus Ghiorseimicrobium undicola</name>
    <dbReference type="NCBI Taxonomy" id="1974746"/>
    <lineage>
        <taxon>Bacteria</taxon>
        <taxon>Pseudomonadati</taxon>
        <taxon>Candidatus Omnitrophota</taxon>
        <taxon>Candidatus Ghiorseimicrobium</taxon>
    </lineage>
</organism>
<dbReference type="Gene3D" id="3.30.70.660">
    <property type="entry name" value="Pseudouridine synthase I, catalytic domain, C-terminal subdomain"/>
    <property type="match status" value="1"/>
</dbReference>
<evidence type="ECO:0000256" key="1">
    <source>
        <dbReference type="ARBA" id="ARBA00009375"/>
    </source>
</evidence>
<dbReference type="GO" id="GO:0160147">
    <property type="term" value="F:tRNA pseudouridine(38-40) synthase activity"/>
    <property type="evidence" value="ECO:0007669"/>
    <property type="project" value="UniProtKB-EC"/>
</dbReference>
<dbReference type="GO" id="GO:0003723">
    <property type="term" value="F:RNA binding"/>
    <property type="evidence" value="ECO:0007669"/>
    <property type="project" value="InterPro"/>
</dbReference>
<gene>
    <name evidence="4" type="primary">truA</name>
    <name evidence="9" type="ORF">COV72_07515</name>
</gene>
<dbReference type="Pfam" id="PF01416">
    <property type="entry name" value="PseudoU_synth_1"/>
    <property type="match status" value="2"/>
</dbReference>
<dbReference type="Proteomes" id="UP000229641">
    <property type="component" value="Unassembled WGS sequence"/>
</dbReference>
<name>A0A2H0LW47_9BACT</name>
<dbReference type="PANTHER" id="PTHR11142:SF0">
    <property type="entry name" value="TRNA PSEUDOURIDINE SYNTHASE-LIKE 1"/>
    <property type="match status" value="1"/>
</dbReference>
<accession>A0A2H0LW47</accession>
<dbReference type="GO" id="GO:0031119">
    <property type="term" value="P:tRNA pseudouridine synthesis"/>
    <property type="evidence" value="ECO:0007669"/>
    <property type="project" value="UniProtKB-UniRule"/>
</dbReference>
<dbReference type="FunFam" id="3.30.70.580:FF:000001">
    <property type="entry name" value="tRNA pseudouridine synthase A"/>
    <property type="match status" value="1"/>
</dbReference>
<sequence>MRNIKFTIEYDGTNYCGWQVQNRPKAEGRRPKTIQETIENVLKKIFQHKLELIASGRTDSGVHAIGQVANFKTGSKIPVLNIQRAVNSLLPQDISIKEARDAPLDFHSRFSAKSKTYRYLILNQPVRCVFLHKRAYFTPFTLNISRMRSAAKLFLGRHDFKAFCASSSSAKNTVRTIKKIIIRKTFNCPPFTMRSPLISIDITADGFLYNMARSIVGTLIEVARGKIEKGVIRVILTSPDRSLIGPTAPANGLYLLNVQY</sequence>
<evidence type="ECO:0000256" key="6">
    <source>
        <dbReference type="PIRSR" id="PIRSR001430-2"/>
    </source>
</evidence>
<feature type="active site" description="Nucleophile" evidence="4 5">
    <location>
        <position position="59"/>
    </location>
</feature>
<comment type="caution">
    <text evidence="4">Lacks conserved residue(s) required for the propagation of feature annotation.</text>
</comment>
<dbReference type="SUPFAM" id="SSF55120">
    <property type="entry name" value="Pseudouridine synthase"/>
    <property type="match status" value="1"/>
</dbReference>
<dbReference type="InterPro" id="IPR020103">
    <property type="entry name" value="PsdUridine_synth_cat_dom_sf"/>
</dbReference>
<comment type="caution">
    <text evidence="9">The sequence shown here is derived from an EMBL/GenBank/DDBJ whole genome shotgun (WGS) entry which is preliminary data.</text>
</comment>
<evidence type="ECO:0000256" key="5">
    <source>
        <dbReference type="PIRSR" id="PIRSR001430-1"/>
    </source>
</evidence>
<dbReference type="NCBIfam" id="TIGR00071">
    <property type="entry name" value="hisT_truA"/>
    <property type="match status" value="1"/>
</dbReference>
<comment type="similarity">
    <text evidence="1 4 7">Belongs to the tRNA pseudouridine synthase TruA family.</text>
</comment>
<comment type="subunit">
    <text evidence="4">Homodimer.</text>
</comment>
<dbReference type="CDD" id="cd02570">
    <property type="entry name" value="PseudoU_synth_EcTruA"/>
    <property type="match status" value="1"/>
</dbReference>
<feature type="domain" description="Pseudouridine synthase I TruA alpha/beta" evidence="8">
    <location>
        <begin position="9"/>
        <end position="110"/>
    </location>
</feature>
<protein>
    <recommendedName>
        <fullName evidence="4">tRNA pseudouridine synthase A</fullName>
        <ecNumber evidence="4">5.4.99.12</ecNumber>
    </recommendedName>
    <alternativeName>
        <fullName evidence="4">tRNA pseudouridine(38-40) synthase</fullName>
    </alternativeName>
    <alternativeName>
        <fullName evidence="4">tRNA pseudouridylate synthase I</fullName>
    </alternativeName>
    <alternativeName>
        <fullName evidence="4">tRNA-uridine isomerase I</fullName>
    </alternativeName>
</protein>
<dbReference type="EC" id="5.4.99.12" evidence="4"/>
<dbReference type="InterPro" id="IPR020095">
    <property type="entry name" value="PsdUridine_synth_TruA_C"/>
</dbReference>
<dbReference type="InterPro" id="IPR001406">
    <property type="entry name" value="PsdUridine_synth_TruA"/>
</dbReference>
<evidence type="ECO:0000256" key="2">
    <source>
        <dbReference type="ARBA" id="ARBA00022694"/>
    </source>
</evidence>
<comment type="catalytic activity">
    <reaction evidence="4 7">
        <text>uridine(38/39/40) in tRNA = pseudouridine(38/39/40) in tRNA</text>
        <dbReference type="Rhea" id="RHEA:22376"/>
        <dbReference type="Rhea" id="RHEA-COMP:10085"/>
        <dbReference type="Rhea" id="RHEA-COMP:10087"/>
        <dbReference type="ChEBI" id="CHEBI:65314"/>
        <dbReference type="ChEBI" id="CHEBI:65315"/>
        <dbReference type="EC" id="5.4.99.12"/>
    </reaction>
</comment>
<evidence type="ECO:0000259" key="8">
    <source>
        <dbReference type="Pfam" id="PF01416"/>
    </source>
</evidence>
<comment type="function">
    <text evidence="4">Formation of pseudouridine at positions 38, 39 and 40 in the anticodon stem and loop of transfer RNAs.</text>
</comment>
<keyword evidence="2 4" id="KW-0819">tRNA processing</keyword>
<evidence type="ECO:0000313" key="9">
    <source>
        <dbReference type="EMBL" id="PIQ88577.1"/>
    </source>
</evidence>
<dbReference type="EMBL" id="PCWA01000096">
    <property type="protein sequence ID" value="PIQ88577.1"/>
    <property type="molecule type" value="Genomic_DNA"/>
</dbReference>
<dbReference type="Gene3D" id="3.30.70.580">
    <property type="entry name" value="Pseudouridine synthase I, catalytic domain, N-terminal subdomain"/>
    <property type="match status" value="1"/>
</dbReference>
<dbReference type="InterPro" id="IPR020097">
    <property type="entry name" value="PsdUridine_synth_TruA_a/b_dom"/>
</dbReference>
<evidence type="ECO:0000256" key="4">
    <source>
        <dbReference type="HAMAP-Rule" id="MF_00171"/>
    </source>
</evidence>
<feature type="domain" description="Pseudouridine synthase I TruA alpha/beta" evidence="8">
    <location>
        <begin position="150"/>
        <end position="260"/>
    </location>
</feature>
<dbReference type="InterPro" id="IPR020094">
    <property type="entry name" value="TruA/RsuA/RluB/E/F_N"/>
</dbReference>
<dbReference type="PIRSF" id="PIRSF001430">
    <property type="entry name" value="tRNA_psdUrid_synth"/>
    <property type="match status" value="1"/>
</dbReference>
<proteinExistence type="inferred from homology"/>
<reference evidence="9 10" key="1">
    <citation type="submission" date="2017-09" db="EMBL/GenBank/DDBJ databases">
        <title>Depth-based differentiation of microbial function through sediment-hosted aquifers and enrichment of novel symbionts in the deep terrestrial subsurface.</title>
        <authorList>
            <person name="Probst A.J."/>
            <person name="Ladd B."/>
            <person name="Jarett J.K."/>
            <person name="Geller-Mcgrath D.E."/>
            <person name="Sieber C.M."/>
            <person name="Emerson J.B."/>
            <person name="Anantharaman K."/>
            <person name="Thomas B.C."/>
            <person name="Malmstrom R."/>
            <person name="Stieglmeier M."/>
            <person name="Klingl A."/>
            <person name="Woyke T."/>
            <person name="Ryan C.M."/>
            <person name="Banfield J.F."/>
        </authorList>
    </citation>
    <scope>NUCLEOTIDE SEQUENCE [LARGE SCALE GENOMIC DNA]</scope>
    <source>
        <strain evidence="9">CG11_big_fil_rev_8_21_14_0_20_42_13</strain>
    </source>
</reference>
<dbReference type="HAMAP" id="MF_00171">
    <property type="entry name" value="TruA"/>
    <property type="match status" value="1"/>
</dbReference>
<evidence type="ECO:0000256" key="7">
    <source>
        <dbReference type="RuleBase" id="RU003792"/>
    </source>
</evidence>
<evidence type="ECO:0000313" key="10">
    <source>
        <dbReference type="Proteomes" id="UP000229641"/>
    </source>
</evidence>